<evidence type="ECO:0000313" key="1">
    <source>
        <dbReference type="EMBL" id="PAV67233.1"/>
    </source>
</evidence>
<organism evidence="1 2">
    <name type="scientific">Diploscapter pachys</name>
    <dbReference type="NCBI Taxonomy" id="2018661"/>
    <lineage>
        <taxon>Eukaryota</taxon>
        <taxon>Metazoa</taxon>
        <taxon>Ecdysozoa</taxon>
        <taxon>Nematoda</taxon>
        <taxon>Chromadorea</taxon>
        <taxon>Rhabditida</taxon>
        <taxon>Rhabditina</taxon>
        <taxon>Rhabditomorpha</taxon>
        <taxon>Rhabditoidea</taxon>
        <taxon>Rhabditidae</taxon>
        <taxon>Diploscapter</taxon>
    </lineage>
</organism>
<dbReference type="EMBL" id="LIAE01009975">
    <property type="protein sequence ID" value="PAV67233.1"/>
    <property type="molecule type" value="Genomic_DNA"/>
</dbReference>
<gene>
    <name evidence="1" type="ORF">WR25_02358</name>
</gene>
<proteinExistence type="predicted"/>
<keyword evidence="2" id="KW-1185">Reference proteome</keyword>
<comment type="caution">
    <text evidence="1">The sequence shown here is derived from an EMBL/GenBank/DDBJ whole genome shotgun (WGS) entry which is preliminary data.</text>
</comment>
<name>A0A2A2K023_9BILA</name>
<accession>A0A2A2K023</accession>
<reference evidence="1 2" key="1">
    <citation type="journal article" date="2017" name="Curr. Biol.">
        <title>Genome architecture and evolution of a unichromosomal asexual nematode.</title>
        <authorList>
            <person name="Fradin H."/>
            <person name="Zegar C."/>
            <person name="Gutwein M."/>
            <person name="Lucas J."/>
            <person name="Kovtun M."/>
            <person name="Corcoran D."/>
            <person name="Baugh L.R."/>
            <person name="Kiontke K."/>
            <person name="Gunsalus K."/>
            <person name="Fitch D.H."/>
            <person name="Piano F."/>
        </authorList>
    </citation>
    <scope>NUCLEOTIDE SEQUENCE [LARGE SCALE GENOMIC DNA]</scope>
    <source>
        <strain evidence="1">PF1309</strain>
    </source>
</reference>
<protein>
    <submittedName>
        <fullName evidence="1">Uncharacterized protein</fullName>
    </submittedName>
</protein>
<dbReference type="AlphaFoldDB" id="A0A2A2K023"/>
<evidence type="ECO:0000313" key="2">
    <source>
        <dbReference type="Proteomes" id="UP000218231"/>
    </source>
</evidence>
<sequence>MLAKLLTCSSNCIYRGRSANPIRLLSSRLKTPWSYLLGCALSGRNSIRSQPCKPKHSEVFPWFGKGRHAQELLRVTHLTIDFHPAQQRRAHTPTQKALHFCRKLANPFNGDGKEVILFKAQDGQVVGHGQASPRRRRGIGATAVIDRAQPQQRRACLHLSGDGFFLGRHALVIPLMTTRNHSRRPVFFAEIRDGQHHLQAGLASELGMSPQRSGVVSMQGLQALAWPDLNGLGNAELNCNLHRDVASTDDATDTARLRTGEIGVFSAGRDIQVGVQLLGEALERLWRDEIGNDDPAVTPDDFHHLFNRRVTTDRREFSCIHLPSTCPVLSLFCPASPGNGVVSPEPPAQSPLAPLPKPLITCSALP</sequence>
<dbReference type="Proteomes" id="UP000218231">
    <property type="component" value="Unassembled WGS sequence"/>
</dbReference>